<protein>
    <submittedName>
        <fullName evidence="3">Aldo/keto reductase</fullName>
    </submittedName>
</protein>
<keyword evidence="1" id="KW-0560">Oxidoreductase</keyword>
<dbReference type="PROSITE" id="PS51257">
    <property type="entry name" value="PROKAR_LIPOPROTEIN"/>
    <property type="match status" value="1"/>
</dbReference>
<feature type="domain" description="NADP-dependent oxidoreductase" evidence="2">
    <location>
        <begin position="14"/>
        <end position="301"/>
    </location>
</feature>
<name>A0ABT8AFC6_9PROT</name>
<dbReference type="PANTHER" id="PTHR43625:SF40">
    <property type="entry name" value="ALDO-KETO REDUCTASE YAKC [NADP(+)]"/>
    <property type="match status" value="1"/>
</dbReference>
<gene>
    <name evidence="3" type="ORF">QWZ14_28080</name>
</gene>
<comment type="caution">
    <text evidence="3">The sequence shown here is derived from an EMBL/GenBank/DDBJ whole genome shotgun (WGS) entry which is preliminary data.</text>
</comment>
<dbReference type="InterPro" id="IPR050791">
    <property type="entry name" value="Aldo-Keto_reductase"/>
</dbReference>
<evidence type="ECO:0000313" key="3">
    <source>
        <dbReference type="EMBL" id="MDN3568256.1"/>
    </source>
</evidence>
<dbReference type="InterPro" id="IPR036812">
    <property type="entry name" value="NAD(P)_OxRdtase_dom_sf"/>
</dbReference>
<dbReference type="PRINTS" id="PR00069">
    <property type="entry name" value="ALDKETRDTASE"/>
</dbReference>
<dbReference type="PANTHER" id="PTHR43625">
    <property type="entry name" value="AFLATOXIN B1 ALDEHYDE REDUCTASE"/>
    <property type="match status" value="1"/>
</dbReference>
<dbReference type="Pfam" id="PF00248">
    <property type="entry name" value="Aldo_ket_red"/>
    <property type="match status" value="1"/>
</dbReference>
<dbReference type="Proteomes" id="UP001529369">
    <property type="component" value="Unassembled WGS sequence"/>
</dbReference>
<reference evidence="4" key="1">
    <citation type="journal article" date="2019" name="Int. J. Syst. Evol. Microbiol.">
        <title>The Global Catalogue of Microorganisms (GCM) 10K type strain sequencing project: providing services to taxonomists for standard genome sequencing and annotation.</title>
        <authorList>
            <consortium name="The Broad Institute Genomics Platform"/>
            <consortium name="The Broad Institute Genome Sequencing Center for Infectious Disease"/>
            <person name="Wu L."/>
            <person name="Ma J."/>
        </authorList>
    </citation>
    <scope>NUCLEOTIDE SEQUENCE [LARGE SCALE GENOMIC DNA]</scope>
    <source>
        <strain evidence="4">CECT 7131</strain>
    </source>
</reference>
<dbReference type="EMBL" id="JAUFPN010000205">
    <property type="protein sequence ID" value="MDN3568256.1"/>
    <property type="molecule type" value="Genomic_DNA"/>
</dbReference>
<dbReference type="Gene3D" id="3.20.20.100">
    <property type="entry name" value="NADP-dependent oxidoreductase domain"/>
    <property type="match status" value="1"/>
</dbReference>
<sequence>MPKRNLGGLAVGTIGLGCMSLSGVYGDADDAASEALIRDAVALGVDHFDSSDMYGWGHNEGVLGRALRGLRDQVVLATKFGQVRNPGGPNGVDGSPAHVQAACEASLERLGVEVIDLYYQHRVDPGVPIEETVGAMARLVERGLVRFLGLSEAAPETIRRAHATHPIAAVQTEYSLLYRQEAEETRATTRALGIGFVAYAPLGRGFLTGAIRDLAQVDGRRAAHPRFQEANFAANRALAAQVEAMAAAKGCTPAQLTLAWLLAQGEDVVAIPGTRYLPRLQENLGALAVTLSAEEVARIGAAVPAGAAAGTRYPAGGMKGVYL</sequence>
<keyword evidence="4" id="KW-1185">Reference proteome</keyword>
<evidence type="ECO:0000259" key="2">
    <source>
        <dbReference type="Pfam" id="PF00248"/>
    </source>
</evidence>
<dbReference type="SUPFAM" id="SSF51430">
    <property type="entry name" value="NAD(P)-linked oxidoreductase"/>
    <property type="match status" value="1"/>
</dbReference>
<accession>A0ABT8AFC6</accession>
<dbReference type="InterPro" id="IPR020471">
    <property type="entry name" value="AKR"/>
</dbReference>
<evidence type="ECO:0000313" key="4">
    <source>
        <dbReference type="Proteomes" id="UP001529369"/>
    </source>
</evidence>
<dbReference type="InterPro" id="IPR023210">
    <property type="entry name" value="NADP_OxRdtase_dom"/>
</dbReference>
<proteinExistence type="predicted"/>
<organism evidence="3 4">
    <name type="scientific">Paeniroseomonas aquatica</name>
    <dbReference type="NCBI Taxonomy" id="373043"/>
    <lineage>
        <taxon>Bacteria</taxon>
        <taxon>Pseudomonadati</taxon>
        <taxon>Pseudomonadota</taxon>
        <taxon>Alphaproteobacteria</taxon>
        <taxon>Acetobacterales</taxon>
        <taxon>Acetobacteraceae</taxon>
        <taxon>Paeniroseomonas</taxon>
    </lineage>
</organism>
<evidence type="ECO:0000256" key="1">
    <source>
        <dbReference type="ARBA" id="ARBA00023002"/>
    </source>
</evidence>